<dbReference type="InterPro" id="IPR008921">
    <property type="entry name" value="DNA_pol3_clamp-load_cplx_C"/>
</dbReference>
<dbReference type="GO" id="GO:0008047">
    <property type="term" value="F:enzyme activator activity"/>
    <property type="evidence" value="ECO:0007669"/>
    <property type="project" value="TreeGrafter"/>
</dbReference>
<dbReference type="InterPro" id="IPR021886">
    <property type="entry name" value="MgsA_C"/>
</dbReference>
<dbReference type="PANTHER" id="PTHR13779">
    <property type="entry name" value="WERNER HELICASE-INTERACTING PROTEIN 1 FAMILY MEMBER"/>
    <property type="match status" value="1"/>
</dbReference>
<dbReference type="EMBL" id="MHOT01000002">
    <property type="protein sequence ID" value="OGZ69828.1"/>
    <property type="molecule type" value="Genomic_DNA"/>
</dbReference>
<dbReference type="SUPFAM" id="SSF48019">
    <property type="entry name" value="post-AAA+ oligomerization domain-like"/>
    <property type="match status" value="1"/>
</dbReference>
<evidence type="ECO:0000313" key="2">
    <source>
        <dbReference type="EMBL" id="OGZ69828.1"/>
    </source>
</evidence>
<feature type="domain" description="MgsA AAA+ ATPase C-terminal" evidence="1">
    <location>
        <begin position="4"/>
        <end position="81"/>
    </location>
</feature>
<organism evidence="2 3">
    <name type="scientific">Candidatus Staskawiczbacteria bacterium RIFCSPHIGHO2_02_FULL_42_22</name>
    <dbReference type="NCBI Taxonomy" id="1802207"/>
    <lineage>
        <taxon>Bacteria</taxon>
        <taxon>Candidatus Staskawicziibacteriota</taxon>
    </lineage>
</organism>
<dbReference type="InterPro" id="IPR051314">
    <property type="entry name" value="AAA_ATPase_RarA/MGS1/WRNIP1"/>
</dbReference>
<name>A0A1G2I712_9BACT</name>
<dbReference type="GO" id="GO:0000731">
    <property type="term" value="P:DNA synthesis involved in DNA repair"/>
    <property type="evidence" value="ECO:0007669"/>
    <property type="project" value="TreeGrafter"/>
</dbReference>
<dbReference type="GO" id="GO:0017116">
    <property type="term" value="F:single-stranded DNA helicase activity"/>
    <property type="evidence" value="ECO:0007669"/>
    <property type="project" value="TreeGrafter"/>
</dbReference>
<protein>
    <recommendedName>
        <fullName evidence="1">MgsA AAA+ ATPase C-terminal domain-containing protein</fullName>
    </recommendedName>
</protein>
<evidence type="ECO:0000313" key="3">
    <source>
        <dbReference type="Proteomes" id="UP000178820"/>
    </source>
</evidence>
<evidence type="ECO:0000259" key="1">
    <source>
        <dbReference type="Pfam" id="PF12002"/>
    </source>
</evidence>
<accession>A0A1G2I712</accession>
<dbReference type="Proteomes" id="UP000178820">
    <property type="component" value="Unassembled WGS sequence"/>
</dbReference>
<dbReference type="Pfam" id="PF12002">
    <property type="entry name" value="MgsA_C"/>
    <property type="match status" value="1"/>
</dbReference>
<dbReference type="STRING" id="1802207.A3D44_01880"/>
<reference evidence="2 3" key="1">
    <citation type="journal article" date="2016" name="Nat. Commun.">
        <title>Thousands of microbial genomes shed light on interconnected biogeochemical processes in an aquifer system.</title>
        <authorList>
            <person name="Anantharaman K."/>
            <person name="Brown C.T."/>
            <person name="Hug L.A."/>
            <person name="Sharon I."/>
            <person name="Castelle C.J."/>
            <person name="Probst A.J."/>
            <person name="Thomas B.C."/>
            <person name="Singh A."/>
            <person name="Wilkins M.J."/>
            <person name="Karaoz U."/>
            <person name="Brodie E.L."/>
            <person name="Williams K.H."/>
            <person name="Hubbard S.S."/>
            <person name="Banfield J.F."/>
        </authorList>
    </citation>
    <scope>NUCLEOTIDE SEQUENCE [LARGE SCALE GENOMIC DNA]</scope>
</reference>
<dbReference type="AlphaFoldDB" id="A0A1G2I712"/>
<dbReference type="Gene3D" id="1.10.3710.10">
    <property type="entry name" value="DNA polymerase III clamp loader subunits, C-terminal domain"/>
    <property type="match status" value="1"/>
</dbReference>
<proteinExistence type="predicted"/>
<dbReference type="PANTHER" id="PTHR13779:SF7">
    <property type="entry name" value="ATPASE WRNIP1"/>
    <property type="match status" value="1"/>
</dbReference>
<comment type="caution">
    <text evidence="2">The sequence shown here is derived from an EMBL/GenBank/DDBJ whole genome shotgun (WGS) entry which is preliminary data.</text>
</comment>
<gene>
    <name evidence="2" type="ORF">A3D44_01880</name>
</gene>
<dbReference type="GO" id="GO:0006261">
    <property type="term" value="P:DNA-templated DNA replication"/>
    <property type="evidence" value="ECO:0007669"/>
    <property type="project" value="TreeGrafter"/>
</dbReference>
<dbReference type="GO" id="GO:0003677">
    <property type="term" value="F:DNA binding"/>
    <property type="evidence" value="ECO:0007669"/>
    <property type="project" value="InterPro"/>
</dbReference>
<sequence length="83" mass="9562">MIEALAHGVVYLCQCKKDRSSYDAYQKALEEVKKSGNLPIPLHLRNTPTKLMKDLDYGKGYEKYSKESYLPEKLKGKKFFTGE</sequence>